<evidence type="ECO:0000313" key="2">
    <source>
        <dbReference type="Proteomes" id="UP001501637"/>
    </source>
</evidence>
<evidence type="ECO:0000313" key="1">
    <source>
        <dbReference type="EMBL" id="GAA3085322.1"/>
    </source>
</evidence>
<accession>A0ABP6M929</accession>
<dbReference type="EMBL" id="BAAAUG010000013">
    <property type="protein sequence ID" value="GAA3085322.1"/>
    <property type="molecule type" value="Genomic_DNA"/>
</dbReference>
<comment type="caution">
    <text evidence="1">The sequence shown here is derived from an EMBL/GenBank/DDBJ whole genome shotgun (WGS) entry which is preliminary data.</text>
</comment>
<reference evidence="2" key="1">
    <citation type="journal article" date="2019" name="Int. J. Syst. Evol. Microbiol.">
        <title>The Global Catalogue of Microorganisms (GCM) 10K type strain sequencing project: providing services to taxonomists for standard genome sequencing and annotation.</title>
        <authorList>
            <consortium name="The Broad Institute Genomics Platform"/>
            <consortium name="The Broad Institute Genome Sequencing Center for Infectious Disease"/>
            <person name="Wu L."/>
            <person name="Ma J."/>
        </authorList>
    </citation>
    <scope>NUCLEOTIDE SEQUENCE [LARGE SCALE GENOMIC DNA]</scope>
    <source>
        <strain evidence="2">JCM 9092</strain>
    </source>
</reference>
<gene>
    <name evidence="1" type="ORF">GCM10010449_06330</name>
</gene>
<dbReference type="Proteomes" id="UP001501637">
    <property type="component" value="Unassembled WGS sequence"/>
</dbReference>
<proteinExistence type="predicted"/>
<organism evidence="1 2">
    <name type="scientific">Streptomyces rectiviolaceus</name>
    <dbReference type="NCBI Taxonomy" id="332591"/>
    <lineage>
        <taxon>Bacteria</taxon>
        <taxon>Bacillati</taxon>
        <taxon>Actinomycetota</taxon>
        <taxon>Actinomycetes</taxon>
        <taxon>Kitasatosporales</taxon>
        <taxon>Streptomycetaceae</taxon>
        <taxon>Streptomyces</taxon>
    </lineage>
</organism>
<name>A0ABP6M929_9ACTN</name>
<sequence>MALPLWRTYPHRGRRALAGESGNAGAWGATLPALIQEITHRARTECGRRWVQRREEEETCRWPAARTIPTCRPIRPTKRACLSDECRRHHREGHRAAPAARLAGAALTETFQTPALLAELGLNYVLDWTNDDRPCRLNVPGTLTCRTP</sequence>
<protein>
    <submittedName>
        <fullName evidence="1">Uncharacterized protein</fullName>
    </submittedName>
</protein>
<keyword evidence="2" id="KW-1185">Reference proteome</keyword>